<feature type="transmembrane region" description="Helical" evidence="5">
    <location>
        <begin position="91"/>
        <end position="111"/>
    </location>
</feature>
<dbReference type="EMBL" id="KL198018">
    <property type="protein sequence ID" value="KDQ19733.1"/>
    <property type="molecule type" value="Genomic_DNA"/>
</dbReference>
<dbReference type="STRING" id="930990.A0A067MVG1"/>
<evidence type="ECO:0000256" key="2">
    <source>
        <dbReference type="ARBA" id="ARBA00022692"/>
    </source>
</evidence>
<dbReference type="PANTHER" id="PTHR38483">
    <property type="entry name" value="CHROMOSOME 1, WHOLE GENOME SHOTGUN SEQUENCE"/>
    <property type="match status" value="1"/>
</dbReference>
<keyword evidence="3 5" id="KW-1133">Transmembrane helix</keyword>
<name>A0A067MVG1_BOTB1</name>
<keyword evidence="4 5" id="KW-0472">Membrane</keyword>
<dbReference type="PANTHER" id="PTHR38483:SF1">
    <property type="entry name" value="ION TRANSPORT DOMAIN-CONTAINING PROTEIN"/>
    <property type="match status" value="1"/>
</dbReference>
<evidence type="ECO:0000256" key="3">
    <source>
        <dbReference type="ARBA" id="ARBA00022989"/>
    </source>
</evidence>
<proteinExistence type="predicted"/>
<evidence type="ECO:0000256" key="4">
    <source>
        <dbReference type="ARBA" id="ARBA00023136"/>
    </source>
</evidence>
<dbReference type="OrthoDB" id="429183at2759"/>
<reference evidence="7" key="1">
    <citation type="journal article" date="2014" name="Proc. Natl. Acad. Sci. U.S.A.">
        <title>Extensive sampling of basidiomycete genomes demonstrates inadequacy of the white-rot/brown-rot paradigm for wood decay fungi.</title>
        <authorList>
            <person name="Riley R."/>
            <person name="Salamov A.A."/>
            <person name="Brown D.W."/>
            <person name="Nagy L.G."/>
            <person name="Floudas D."/>
            <person name="Held B.W."/>
            <person name="Levasseur A."/>
            <person name="Lombard V."/>
            <person name="Morin E."/>
            <person name="Otillar R."/>
            <person name="Lindquist E.A."/>
            <person name="Sun H."/>
            <person name="LaButti K.M."/>
            <person name="Schmutz J."/>
            <person name="Jabbour D."/>
            <person name="Luo H."/>
            <person name="Baker S.E."/>
            <person name="Pisabarro A.G."/>
            <person name="Walton J.D."/>
            <person name="Blanchette R.A."/>
            <person name="Henrissat B."/>
            <person name="Martin F."/>
            <person name="Cullen D."/>
            <person name="Hibbett D.S."/>
            <person name="Grigoriev I.V."/>
        </authorList>
    </citation>
    <scope>NUCLEOTIDE SEQUENCE [LARGE SCALE GENOMIC DNA]</scope>
    <source>
        <strain evidence="7">FD-172 SS1</strain>
    </source>
</reference>
<evidence type="ECO:0008006" key="8">
    <source>
        <dbReference type="Google" id="ProtNLM"/>
    </source>
</evidence>
<dbReference type="AlphaFoldDB" id="A0A067MVG1"/>
<keyword evidence="2 5" id="KW-0812">Transmembrane</keyword>
<accession>A0A067MVG1</accession>
<dbReference type="GO" id="GO:0016020">
    <property type="term" value="C:membrane"/>
    <property type="evidence" value="ECO:0007669"/>
    <property type="project" value="UniProtKB-SubCell"/>
</dbReference>
<evidence type="ECO:0000313" key="6">
    <source>
        <dbReference type="EMBL" id="KDQ19733.1"/>
    </source>
</evidence>
<dbReference type="Proteomes" id="UP000027195">
    <property type="component" value="Unassembled WGS sequence"/>
</dbReference>
<evidence type="ECO:0000313" key="7">
    <source>
        <dbReference type="Proteomes" id="UP000027195"/>
    </source>
</evidence>
<feature type="transmembrane region" description="Helical" evidence="5">
    <location>
        <begin position="31"/>
        <end position="50"/>
    </location>
</feature>
<evidence type="ECO:0000256" key="1">
    <source>
        <dbReference type="ARBA" id="ARBA00004141"/>
    </source>
</evidence>
<dbReference type="InterPro" id="IPR027359">
    <property type="entry name" value="Volt_channel_dom_sf"/>
</dbReference>
<gene>
    <name evidence="6" type="ORF">BOTBODRAFT_101356</name>
</gene>
<keyword evidence="7" id="KW-1185">Reference proteome</keyword>
<dbReference type="Gene3D" id="1.20.120.350">
    <property type="entry name" value="Voltage-gated potassium channels. Chain C"/>
    <property type="match status" value="1"/>
</dbReference>
<organism evidence="6 7">
    <name type="scientific">Botryobasidium botryosum (strain FD-172 SS1)</name>
    <dbReference type="NCBI Taxonomy" id="930990"/>
    <lineage>
        <taxon>Eukaryota</taxon>
        <taxon>Fungi</taxon>
        <taxon>Dikarya</taxon>
        <taxon>Basidiomycota</taxon>
        <taxon>Agaricomycotina</taxon>
        <taxon>Agaricomycetes</taxon>
        <taxon>Cantharellales</taxon>
        <taxon>Botryobasidiaceae</taxon>
        <taxon>Botryobasidium</taxon>
    </lineage>
</organism>
<comment type="subcellular location">
    <subcellularLocation>
        <location evidence="1">Membrane</location>
        <topology evidence="1">Multi-pass membrane protein</topology>
    </subcellularLocation>
</comment>
<dbReference type="HOGENOM" id="CLU_086440_2_1_1"/>
<protein>
    <recommendedName>
        <fullName evidence="8">Ion transport domain-containing protein</fullName>
    </recommendedName>
</protein>
<sequence>MHRASRSLYALTRKEAIRGIANRFVHSRTYIFFYLCMAALSVTTVGLSLADGCPMLAFYVLEIIINTAMIVEVGIRYVAFGRQFWKSPFNTVDLALTLLCAITLLVITFSGCGTSSKEEEIFDTLLLVARNVLQFGRLAAVMRQSGQSIFARPKMIDLSRAQRGLGSRLDIDLSDDERDPELGGANSSAGIAALERDARHQENLWASRG</sequence>
<feature type="transmembrane region" description="Helical" evidence="5">
    <location>
        <begin position="56"/>
        <end position="79"/>
    </location>
</feature>
<evidence type="ECO:0000256" key="5">
    <source>
        <dbReference type="SAM" id="Phobius"/>
    </source>
</evidence>
<dbReference type="InParanoid" id="A0A067MVG1"/>